<reference evidence="1" key="1">
    <citation type="submission" date="2021-09" db="EMBL/GenBank/DDBJ databases">
        <authorList>
            <person name="Tyurina A.V."/>
            <person name="Gaevskaya N.E."/>
            <person name="Pisanov R.V."/>
            <person name="Pogozhova M.P."/>
            <person name="Vodopyanov A.S."/>
            <person name="Vodopyanov S.O."/>
        </authorList>
    </citation>
    <scope>NUCLEOTIDE SEQUENCE</scope>
</reference>
<dbReference type="EMBL" id="OK169294">
    <property type="protein sequence ID" value="UCR91351.1"/>
    <property type="molecule type" value="Genomic_DNA"/>
</dbReference>
<sequence length="38" mass="4265">MTNKSDHYELTSKVLEGNRIVCLTCDIINHNSLRSTSA</sequence>
<accession>A0A8K1J892</accession>
<organism evidence="1">
    <name type="scientific">Vibrio phage Rostov 13</name>
    <dbReference type="NCBI Taxonomy" id="2875843"/>
    <lineage>
        <taxon>Viruses</taxon>
        <taxon>Duplodnaviria</taxon>
        <taxon>Heunggongvirae</taxon>
        <taxon>Uroviricota</taxon>
        <taxon>Caudoviricetes</taxon>
        <taxon>Autographivirales</taxon>
        <taxon>Autotranscriptaviridae</taxon>
        <taxon>Studiervirinae</taxon>
        <taxon>Chatterjeevirus</taxon>
    </lineage>
</organism>
<name>A0A8K1J892_9CAUD</name>
<proteinExistence type="predicted"/>
<evidence type="ECO:0000313" key="1">
    <source>
        <dbReference type="EMBL" id="UCR91351.1"/>
    </source>
</evidence>
<protein>
    <submittedName>
        <fullName evidence="1">Tail fiber protein</fullName>
    </submittedName>
</protein>